<evidence type="ECO:0000256" key="2">
    <source>
        <dbReference type="SAM" id="MobiDB-lite"/>
    </source>
</evidence>
<sequence length="94" mass="10213">MPNILDELPPPPVPEEQIVGDVAPAPPETEPTAEPPAEVPRAGEPRGRRRVTATSAARRRAKELGVDLFEVEGTGRDGKITVDDVRRSSEQKRP</sequence>
<dbReference type="KEGG" id="rmar:GBA65_01650"/>
<feature type="region of interest" description="Disordered" evidence="2">
    <location>
        <begin position="74"/>
        <end position="94"/>
    </location>
</feature>
<gene>
    <name evidence="4" type="ORF">GBA65_01650</name>
</gene>
<proteinExistence type="inferred from homology"/>
<dbReference type="AlphaFoldDB" id="A0A6G8PSU4"/>
<reference evidence="4 5" key="1">
    <citation type="submission" date="2019-10" db="EMBL/GenBank/DDBJ databases">
        <title>Rubrobacter sp nov SCSIO 52915 isolated from a deep-sea sediment in the South China Sea.</title>
        <authorList>
            <person name="Chen R.W."/>
        </authorList>
    </citation>
    <scope>NUCLEOTIDE SEQUENCE [LARGE SCALE GENOMIC DNA]</scope>
    <source>
        <strain evidence="4 5">SCSIO 52915</strain>
    </source>
</reference>
<name>A0A6G8PSU4_9ACTN</name>
<comment type="similarity">
    <text evidence="1">Belongs to the 2-oxoacid dehydrogenase family.</text>
</comment>
<evidence type="ECO:0000256" key="1">
    <source>
        <dbReference type="ARBA" id="ARBA00007317"/>
    </source>
</evidence>
<dbReference type="InterPro" id="IPR036625">
    <property type="entry name" value="E3-bd_dom_sf"/>
</dbReference>
<feature type="region of interest" description="Disordered" evidence="2">
    <location>
        <begin position="1"/>
        <end position="59"/>
    </location>
</feature>
<feature type="domain" description="Peripheral subunit-binding (PSBD)" evidence="3">
    <location>
        <begin position="52"/>
        <end position="89"/>
    </location>
</feature>
<feature type="compositionally biased region" description="Pro residues" evidence="2">
    <location>
        <begin position="24"/>
        <end position="38"/>
    </location>
</feature>
<dbReference type="InterPro" id="IPR004167">
    <property type="entry name" value="PSBD"/>
</dbReference>
<dbReference type="Proteomes" id="UP000502706">
    <property type="component" value="Chromosome"/>
</dbReference>
<dbReference type="PROSITE" id="PS51826">
    <property type="entry name" value="PSBD"/>
    <property type="match status" value="1"/>
</dbReference>
<dbReference type="EMBL" id="CP045121">
    <property type="protein sequence ID" value="QIN77424.1"/>
    <property type="molecule type" value="Genomic_DNA"/>
</dbReference>
<feature type="compositionally biased region" description="Basic residues" evidence="2">
    <location>
        <begin position="47"/>
        <end position="59"/>
    </location>
</feature>
<organism evidence="4 5">
    <name type="scientific">Rubrobacter marinus</name>
    <dbReference type="NCBI Taxonomy" id="2653852"/>
    <lineage>
        <taxon>Bacteria</taxon>
        <taxon>Bacillati</taxon>
        <taxon>Actinomycetota</taxon>
        <taxon>Rubrobacteria</taxon>
        <taxon>Rubrobacterales</taxon>
        <taxon>Rubrobacteraceae</taxon>
        <taxon>Rubrobacter</taxon>
    </lineage>
</organism>
<keyword evidence="5" id="KW-1185">Reference proteome</keyword>
<accession>A0A6G8PSU4</accession>
<dbReference type="Gene3D" id="4.10.320.10">
    <property type="entry name" value="E3-binding domain"/>
    <property type="match status" value="1"/>
</dbReference>
<evidence type="ECO:0000313" key="5">
    <source>
        <dbReference type="Proteomes" id="UP000502706"/>
    </source>
</evidence>
<dbReference type="GO" id="GO:0016746">
    <property type="term" value="F:acyltransferase activity"/>
    <property type="evidence" value="ECO:0007669"/>
    <property type="project" value="InterPro"/>
</dbReference>
<dbReference type="SUPFAM" id="SSF47005">
    <property type="entry name" value="Peripheral subunit-binding domain of 2-oxo acid dehydrogenase complex"/>
    <property type="match status" value="1"/>
</dbReference>
<dbReference type="Pfam" id="PF02817">
    <property type="entry name" value="E3_binding"/>
    <property type="match status" value="1"/>
</dbReference>
<evidence type="ECO:0000259" key="3">
    <source>
        <dbReference type="PROSITE" id="PS51826"/>
    </source>
</evidence>
<evidence type="ECO:0000313" key="4">
    <source>
        <dbReference type="EMBL" id="QIN77424.1"/>
    </source>
</evidence>
<protein>
    <recommendedName>
        <fullName evidence="3">Peripheral subunit-binding (PSBD) domain-containing protein</fullName>
    </recommendedName>
</protein>